<dbReference type="PROSITE" id="PS50887">
    <property type="entry name" value="GGDEF"/>
    <property type="match status" value="1"/>
</dbReference>
<dbReference type="Pfam" id="PF00990">
    <property type="entry name" value="GGDEF"/>
    <property type="match status" value="1"/>
</dbReference>
<proteinExistence type="predicted"/>
<evidence type="ECO:0000259" key="2">
    <source>
        <dbReference type="PROSITE" id="PS50887"/>
    </source>
</evidence>
<protein>
    <submittedName>
        <fullName evidence="3">Signaling protein</fullName>
    </submittedName>
</protein>
<evidence type="ECO:0000313" key="3">
    <source>
        <dbReference type="EMBL" id="CUO96255.1"/>
    </source>
</evidence>
<dbReference type="InterPro" id="IPR050706">
    <property type="entry name" value="Cyclic-di-GMP_PDE-like"/>
</dbReference>
<gene>
    <name evidence="3" type="primary">cph2_7</name>
    <name evidence="3" type="ORF">ERS852407_04541</name>
</gene>
<dbReference type="Gene3D" id="3.20.20.450">
    <property type="entry name" value="EAL domain"/>
    <property type="match status" value="1"/>
</dbReference>
<dbReference type="SUPFAM" id="SSF141868">
    <property type="entry name" value="EAL domain-like"/>
    <property type="match status" value="1"/>
</dbReference>
<accession>A0A174JGE3</accession>
<dbReference type="InterPro" id="IPR001633">
    <property type="entry name" value="EAL_dom"/>
</dbReference>
<dbReference type="RefSeq" id="WP_055658609.1">
    <property type="nucleotide sequence ID" value="NZ_CABIXC010000015.1"/>
</dbReference>
<dbReference type="InterPro" id="IPR035919">
    <property type="entry name" value="EAL_sf"/>
</dbReference>
<evidence type="ECO:0000313" key="4">
    <source>
        <dbReference type="Proteomes" id="UP000095651"/>
    </source>
</evidence>
<dbReference type="SUPFAM" id="SSF55073">
    <property type="entry name" value="Nucleotide cyclase"/>
    <property type="match status" value="1"/>
</dbReference>
<sequence>MAGLKNEQWIRARYEEVCRNNPEEYALISMKIKRFRIFNRMFGREAGDELITMIYDCVESWLKPEEYIAHIRSGYYLLLVHMPEDYDDIFHYIIEINSRIRDWPYDEKYGKIYMGFGIFRLEHNPPDFLTAQYNADICRTESAESGLRNSHFEVYGLTYRDANLGNYNMEQDFRPAIEREDFKLYLQPKVDLRTGEITEAEALVRWIDPVKGMIPVSEFLPELEKNGLIGDLDLYMFQHVCNTINRWLFIYGRKIKISVNLSSNMFNYRYFLDEYKRVYEKVPCPKDCIEFELLESIVLNQLDLVQDVVEQLRDYGFSCSLDDFGSGYSSFSVLTNTELKTLKIDRSLFRNYSDPRERVLVRHIVETAKELDLRIVAEGIETREYVDFLKELGCDYIQGFIFYKPMPVEEFEQRFLRDHERAQVALQSIE</sequence>
<reference evidence="3 4" key="1">
    <citation type="submission" date="2015-09" db="EMBL/GenBank/DDBJ databases">
        <authorList>
            <consortium name="Pathogen Informatics"/>
        </authorList>
    </citation>
    <scope>NUCLEOTIDE SEQUENCE [LARGE SCALE GENOMIC DNA]</scope>
    <source>
        <strain evidence="3 4">2789STDY5608850</strain>
    </source>
</reference>
<organism evidence="3 4">
    <name type="scientific">Hungatella hathewayi</name>
    <dbReference type="NCBI Taxonomy" id="154046"/>
    <lineage>
        <taxon>Bacteria</taxon>
        <taxon>Bacillati</taxon>
        <taxon>Bacillota</taxon>
        <taxon>Clostridia</taxon>
        <taxon>Lachnospirales</taxon>
        <taxon>Lachnospiraceae</taxon>
        <taxon>Hungatella</taxon>
    </lineage>
</organism>
<dbReference type="EMBL" id="CYZE01000015">
    <property type="protein sequence ID" value="CUO96255.1"/>
    <property type="molecule type" value="Genomic_DNA"/>
</dbReference>
<dbReference type="InterPro" id="IPR043128">
    <property type="entry name" value="Rev_trsase/Diguanyl_cyclase"/>
</dbReference>
<feature type="domain" description="GGDEF" evidence="2">
    <location>
        <begin position="23"/>
        <end position="157"/>
    </location>
</feature>
<dbReference type="Gene3D" id="3.30.70.270">
    <property type="match status" value="1"/>
</dbReference>
<dbReference type="PANTHER" id="PTHR33121">
    <property type="entry name" value="CYCLIC DI-GMP PHOSPHODIESTERASE PDEF"/>
    <property type="match status" value="1"/>
</dbReference>
<feature type="domain" description="EAL" evidence="1">
    <location>
        <begin position="166"/>
        <end position="419"/>
    </location>
</feature>
<dbReference type="AlphaFoldDB" id="A0A174JGE3"/>
<dbReference type="Pfam" id="PF00563">
    <property type="entry name" value="EAL"/>
    <property type="match status" value="1"/>
</dbReference>
<dbReference type="PROSITE" id="PS50883">
    <property type="entry name" value="EAL"/>
    <property type="match status" value="1"/>
</dbReference>
<dbReference type="Proteomes" id="UP000095651">
    <property type="component" value="Unassembled WGS sequence"/>
</dbReference>
<dbReference type="InterPro" id="IPR000160">
    <property type="entry name" value="GGDEF_dom"/>
</dbReference>
<dbReference type="PANTHER" id="PTHR33121:SF70">
    <property type="entry name" value="SIGNALING PROTEIN YKOW"/>
    <property type="match status" value="1"/>
</dbReference>
<dbReference type="InterPro" id="IPR029787">
    <property type="entry name" value="Nucleotide_cyclase"/>
</dbReference>
<name>A0A174JGE3_9FIRM</name>
<dbReference type="SMART" id="SM00052">
    <property type="entry name" value="EAL"/>
    <property type="match status" value="1"/>
</dbReference>
<dbReference type="CDD" id="cd01948">
    <property type="entry name" value="EAL"/>
    <property type="match status" value="1"/>
</dbReference>
<evidence type="ECO:0000259" key="1">
    <source>
        <dbReference type="PROSITE" id="PS50883"/>
    </source>
</evidence>
<dbReference type="GO" id="GO:0071111">
    <property type="term" value="F:cyclic-guanylate-specific phosphodiesterase activity"/>
    <property type="evidence" value="ECO:0007669"/>
    <property type="project" value="InterPro"/>
</dbReference>